<dbReference type="RefSeq" id="WP_032426669.1">
    <property type="nucleotide sequence ID" value="NZ_CABGNG010000014.1"/>
</dbReference>
<evidence type="ECO:0000313" key="1">
    <source>
        <dbReference type="EMBL" id="SAQ11390.1"/>
    </source>
</evidence>
<protein>
    <submittedName>
        <fullName evidence="1">Uncharacterized protein</fullName>
    </submittedName>
</protein>
<sequence>MMTISEIYEVGCEFFEGGNFFVEIHPTGVRFVNETIKDGKTVTESHFMEVGLDVISPPAVRGFIHASKKEPNYSTSW</sequence>
<organism evidence="1 2">
    <name type="scientific">Raoultella planticola</name>
    <name type="common">Klebsiella planticola</name>
    <dbReference type="NCBI Taxonomy" id="575"/>
    <lineage>
        <taxon>Bacteria</taxon>
        <taxon>Pseudomonadati</taxon>
        <taxon>Pseudomonadota</taxon>
        <taxon>Gammaproteobacteria</taxon>
        <taxon>Enterobacterales</taxon>
        <taxon>Enterobacteriaceae</taxon>
        <taxon>Klebsiella/Raoultella group</taxon>
        <taxon>Raoultella</taxon>
    </lineage>
</organism>
<comment type="caution">
    <text evidence="1">The sequence shown here is derived from an EMBL/GenBank/DDBJ whole genome shotgun (WGS) entry which is preliminary data.</text>
</comment>
<reference evidence="1 2" key="1">
    <citation type="submission" date="2016-05" db="EMBL/GenBank/DDBJ databases">
        <authorList>
            <consortium name="Pathogen Informatics"/>
        </authorList>
    </citation>
    <scope>NUCLEOTIDE SEQUENCE [LARGE SCALE GENOMIC DNA]</scope>
    <source>
        <strain evidence="1 2">2880STDY5682802</strain>
    </source>
</reference>
<evidence type="ECO:0000313" key="2">
    <source>
        <dbReference type="Proteomes" id="UP000078124"/>
    </source>
</evidence>
<dbReference type="EMBL" id="FLAC01000031">
    <property type="protein sequence ID" value="SAQ11390.1"/>
    <property type="molecule type" value="Genomic_DNA"/>
</dbReference>
<gene>
    <name evidence="1" type="ORF">SAMEA2273876_05104</name>
</gene>
<accession>A0A8G2A2Z8</accession>
<dbReference type="AlphaFoldDB" id="A0A8G2A2Z8"/>
<name>A0A8G2A2Z8_RAOPL</name>
<proteinExistence type="predicted"/>
<dbReference type="Proteomes" id="UP000078124">
    <property type="component" value="Unassembled WGS sequence"/>
</dbReference>